<evidence type="ECO:0000256" key="5">
    <source>
        <dbReference type="ARBA" id="ARBA00022777"/>
    </source>
</evidence>
<keyword evidence="5" id="KW-0418">Kinase</keyword>
<organism evidence="9 10">
    <name type="scientific">Marinobacter suaedae</name>
    <dbReference type="NCBI Taxonomy" id="3057675"/>
    <lineage>
        <taxon>Bacteria</taxon>
        <taxon>Pseudomonadati</taxon>
        <taxon>Pseudomonadota</taxon>
        <taxon>Gammaproteobacteria</taxon>
        <taxon>Pseudomonadales</taxon>
        <taxon>Marinobacteraceae</taxon>
        <taxon>Marinobacter</taxon>
    </lineage>
</organism>
<evidence type="ECO:0000259" key="8">
    <source>
        <dbReference type="Pfam" id="PF01288"/>
    </source>
</evidence>
<dbReference type="Proteomes" id="UP001168640">
    <property type="component" value="Unassembled WGS sequence"/>
</dbReference>
<dbReference type="EC" id="2.7.6.3" evidence="2"/>
<evidence type="ECO:0000313" key="9">
    <source>
        <dbReference type="EMBL" id="MDO3721792.1"/>
    </source>
</evidence>
<gene>
    <name evidence="9" type="primary">folK</name>
    <name evidence="9" type="ORF">QVZ43_08640</name>
</gene>
<dbReference type="NCBIfam" id="TIGR01498">
    <property type="entry name" value="folK"/>
    <property type="match status" value="1"/>
</dbReference>
<dbReference type="PANTHER" id="PTHR43071">
    <property type="entry name" value="2-AMINO-4-HYDROXY-6-HYDROXYMETHYLDIHYDROPTERIDINE PYROPHOSPHOKINASE"/>
    <property type="match status" value="1"/>
</dbReference>
<dbReference type="SUPFAM" id="SSF55083">
    <property type="entry name" value="6-hydroxymethyl-7,8-dihydropterin pyrophosphokinase, HPPK"/>
    <property type="match status" value="1"/>
</dbReference>
<dbReference type="EMBL" id="JAUMIS010000001">
    <property type="protein sequence ID" value="MDO3721792.1"/>
    <property type="molecule type" value="Genomic_DNA"/>
</dbReference>
<proteinExistence type="predicted"/>
<reference evidence="9" key="1">
    <citation type="submission" date="2023-07" db="EMBL/GenBank/DDBJ databases">
        <title>Marinobacter sp. chi1 genome sequencing and assembly.</title>
        <authorList>
            <person name="Park S."/>
        </authorList>
    </citation>
    <scope>NUCLEOTIDE SEQUENCE</scope>
    <source>
        <strain evidence="9">Chi1</strain>
    </source>
</reference>
<evidence type="ECO:0000256" key="1">
    <source>
        <dbReference type="ARBA" id="ARBA00005051"/>
    </source>
</evidence>
<dbReference type="CDD" id="cd00483">
    <property type="entry name" value="HPPK"/>
    <property type="match status" value="1"/>
</dbReference>
<evidence type="ECO:0000256" key="6">
    <source>
        <dbReference type="ARBA" id="ARBA00022840"/>
    </source>
</evidence>
<sequence>MSDGVRVFVGIGSNVDREQHLGVALDALSDWFGALDLSPVYESDAVGGVGAPYLNMVAAFQADWTVGELSDRLKALEDAHGRRRGEEGAGERTLDVDILTYGEQVGIVDGVELPRAEILKNAFVLKPLADLAPDRLHPTCGQTYLELWRAYNGCQQLRPVSFAWRERQLSEVVR</sequence>
<dbReference type="RefSeq" id="WP_302909597.1">
    <property type="nucleotide sequence ID" value="NZ_JAUMIS010000001.1"/>
</dbReference>
<dbReference type="Gene3D" id="3.30.70.560">
    <property type="entry name" value="7,8-Dihydro-6-hydroxymethylpterin-pyrophosphokinase HPPK"/>
    <property type="match status" value="1"/>
</dbReference>
<keyword evidence="6" id="KW-0067">ATP-binding</keyword>
<dbReference type="GO" id="GO:0003848">
    <property type="term" value="F:2-amino-4-hydroxy-6-hydroxymethyldihydropteridine diphosphokinase activity"/>
    <property type="evidence" value="ECO:0007669"/>
    <property type="project" value="UniProtKB-EC"/>
</dbReference>
<keyword evidence="3 9" id="KW-0808">Transferase</keyword>
<dbReference type="InterPro" id="IPR035907">
    <property type="entry name" value="Hppk_sf"/>
</dbReference>
<keyword evidence="7" id="KW-0289">Folate biosynthesis</keyword>
<protein>
    <recommendedName>
        <fullName evidence="2">2-amino-4-hydroxy-6-hydroxymethyldihydropteridine diphosphokinase</fullName>
        <ecNumber evidence="2">2.7.6.3</ecNumber>
    </recommendedName>
</protein>
<evidence type="ECO:0000256" key="3">
    <source>
        <dbReference type="ARBA" id="ARBA00022679"/>
    </source>
</evidence>
<evidence type="ECO:0000256" key="4">
    <source>
        <dbReference type="ARBA" id="ARBA00022741"/>
    </source>
</evidence>
<keyword evidence="10" id="KW-1185">Reference proteome</keyword>
<dbReference type="Pfam" id="PF01288">
    <property type="entry name" value="HPPK"/>
    <property type="match status" value="1"/>
</dbReference>
<dbReference type="InterPro" id="IPR000550">
    <property type="entry name" value="Hppk"/>
</dbReference>
<evidence type="ECO:0000313" key="10">
    <source>
        <dbReference type="Proteomes" id="UP001168640"/>
    </source>
</evidence>
<feature type="domain" description="7,8-dihydro-6-hydroxymethylpterin-pyrophosphokinase" evidence="8">
    <location>
        <begin position="8"/>
        <end position="133"/>
    </location>
</feature>
<evidence type="ECO:0000256" key="2">
    <source>
        <dbReference type="ARBA" id="ARBA00013253"/>
    </source>
</evidence>
<comment type="pathway">
    <text evidence="1">Cofactor biosynthesis; tetrahydrofolate biosynthesis; 2-amino-4-hydroxy-6-hydroxymethyl-7,8-dihydropteridine diphosphate from 7,8-dihydroneopterin triphosphate: step 4/4.</text>
</comment>
<comment type="caution">
    <text evidence="9">The sequence shown here is derived from an EMBL/GenBank/DDBJ whole genome shotgun (WGS) entry which is preliminary data.</text>
</comment>
<evidence type="ECO:0000256" key="7">
    <source>
        <dbReference type="ARBA" id="ARBA00022909"/>
    </source>
</evidence>
<keyword evidence="4" id="KW-0547">Nucleotide-binding</keyword>
<accession>A0ABT8W0Q0</accession>
<dbReference type="PANTHER" id="PTHR43071:SF2">
    <property type="entry name" value="2-AMINO-4-HYDROXY-6-HYDROXYMETHYLDIHYDROPTERIDINE PYROPHOSPHOKINASE"/>
    <property type="match status" value="1"/>
</dbReference>
<name>A0ABT8W0Q0_9GAMM</name>